<reference evidence="2 3" key="1">
    <citation type="submission" date="2019-08" db="EMBL/GenBank/DDBJ databases">
        <title>Actinomadura sp. nov. CYP1-5 isolated from mountain soil.</title>
        <authorList>
            <person name="Songsumanus A."/>
            <person name="Kuncharoen N."/>
            <person name="Kudo T."/>
            <person name="Yuki M."/>
            <person name="Igarashi Y."/>
            <person name="Tanasupawat S."/>
        </authorList>
    </citation>
    <scope>NUCLEOTIDE SEQUENCE [LARGE SCALE GENOMIC DNA]</scope>
    <source>
        <strain evidence="2 3">CYP1-5</strain>
    </source>
</reference>
<proteinExistence type="predicted"/>
<gene>
    <name evidence="2" type="ORF">FXF68_01110</name>
</gene>
<dbReference type="Pfam" id="PF00668">
    <property type="entry name" value="Condensation"/>
    <property type="match status" value="1"/>
</dbReference>
<dbReference type="InterPro" id="IPR001242">
    <property type="entry name" value="Condensation_dom"/>
</dbReference>
<dbReference type="AlphaFoldDB" id="A0A5D3FU93"/>
<dbReference type="EMBL" id="VSRQ01000001">
    <property type="protein sequence ID" value="TYK52417.1"/>
    <property type="molecule type" value="Genomic_DNA"/>
</dbReference>
<sequence length="473" mass="52802">MTEHVQSAGLLPAQESHWELMCGLSPDAPGASRFIVVDSRFIDSPMDHEAVKLAFADVTRRQDALRLVFDTIDYEPRMRIEAATEPQVEYLDLSALGTAAQHDRIAELVYWENNRSFDLLRGPAWHAWFVRLAADRHFLNVCLSEAIADGWATKALVEDLLAGYAAQVGTAAPPEPALSFAEMDAIQRSRMEPSGDRLEFWRERLLPLPDGSLFQARTTARTSVLTRDRIDVTFTPELLATLSRRAWQARTTVYMVLMAAYHALLSLETGQERTVLSTVTLGRASRRERRSPLPCTVDPYVVTTLTPGTSLHEAVRRTHAAMEEAMSNLVPYTSLARAINPAFDSQRPWPDSDLCHGNFYAAAFGDSDITLAGMRVRAPLLPGREPAGGSTPTLYAGTLPSAQQDVWTAYCGPSMEVYPERDGCALIYNGEMYAHEEMKSYMDSYLWVVEEMAASPETTMRELSERYALRDAR</sequence>
<dbReference type="GO" id="GO:0047527">
    <property type="term" value="F:2,3-dihydroxybenzoate-serine ligase activity"/>
    <property type="evidence" value="ECO:0007669"/>
    <property type="project" value="TreeGrafter"/>
</dbReference>
<dbReference type="RefSeq" id="WP_148756941.1">
    <property type="nucleotide sequence ID" value="NZ_VSRQ01000001.1"/>
</dbReference>
<dbReference type="SUPFAM" id="SSF52777">
    <property type="entry name" value="CoA-dependent acyltransferases"/>
    <property type="match status" value="2"/>
</dbReference>
<dbReference type="Gene3D" id="3.30.559.30">
    <property type="entry name" value="Nonribosomal peptide synthetase, condensation domain"/>
    <property type="match status" value="1"/>
</dbReference>
<dbReference type="GO" id="GO:0008610">
    <property type="term" value="P:lipid biosynthetic process"/>
    <property type="evidence" value="ECO:0007669"/>
    <property type="project" value="UniProtKB-ARBA"/>
</dbReference>
<dbReference type="Gene3D" id="3.30.559.10">
    <property type="entry name" value="Chloramphenicol acetyltransferase-like domain"/>
    <property type="match status" value="1"/>
</dbReference>
<evidence type="ECO:0000313" key="2">
    <source>
        <dbReference type="EMBL" id="TYK52417.1"/>
    </source>
</evidence>
<comment type="caution">
    <text evidence="2">The sequence shown here is derived from an EMBL/GenBank/DDBJ whole genome shotgun (WGS) entry which is preliminary data.</text>
</comment>
<evidence type="ECO:0000313" key="3">
    <source>
        <dbReference type="Proteomes" id="UP000323505"/>
    </source>
</evidence>
<dbReference type="InterPro" id="IPR023213">
    <property type="entry name" value="CAT-like_dom_sf"/>
</dbReference>
<accession>A0A5D3FU93</accession>
<dbReference type="GO" id="GO:0009239">
    <property type="term" value="P:enterobactin biosynthetic process"/>
    <property type="evidence" value="ECO:0007669"/>
    <property type="project" value="TreeGrafter"/>
</dbReference>
<protein>
    <recommendedName>
        <fullName evidence="1">Condensation domain-containing protein</fullName>
    </recommendedName>
</protein>
<dbReference type="PANTHER" id="PTHR45527:SF1">
    <property type="entry name" value="FATTY ACID SYNTHASE"/>
    <property type="match status" value="1"/>
</dbReference>
<dbReference type="GO" id="GO:0009366">
    <property type="term" value="C:enterobactin synthetase complex"/>
    <property type="evidence" value="ECO:0007669"/>
    <property type="project" value="TreeGrafter"/>
</dbReference>
<dbReference type="PANTHER" id="PTHR45527">
    <property type="entry name" value="NONRIBOSOMAL PEPTIDE SYNTHETASE"/>
    <property type="match status" value="1"/>
</dbReference>
<keyword evidence="3" id="KW-1185">Reference proteome</keyword>
<name>A0A5D3FU93_9ACTN</name>
<dbReference type="Proteomes" id="UP000323505">
    <property type="component" value="Unassembled WGS sequence"/>
</dbReference>
<dbReference type="GO" id="GO:0043041">
    <property type="term" value="P:amino acid activation for nonribosomal peptide biosynthetic process"/>
    <property type="evidence" value="ECO:0007669"/>
    <property type="project" value="TreeGrafter"/>
</dbReference>
<dbReference type="GO" id="GO:0005829">
    <property type="term" value="C:cytosol"/>
    <property type="evidence" value="ECO:0007669"/>
    <property type="project" value="TreeGrafter"/>
</dbReference>
<feature type="domain" description="Condensation" evidence="1">
    <location>
        <begin position="42"/>
        <end position="340"/>
    </location>
</feature>
<evidence type="ECO:0000259" key="1">
    <source>
        <dbReference type="Pfam" id="PF00668"/>
    </source>
</evidence>
<dbReference type="GO" id="GO:0031177">
    <property type="term" value="F:phosphopantetheine binding"/>
    <property type="evidence" value="ECO:0007669"/>
    <property type="project" value="TreeGrafter"/>
</dbReference>
<organism evidence="2 3">
    <name type="scientific">Actinomadura decatromicini</name>
    <dbReference type="NCBI Taxonomy" id="2604572"/>
    <lineage>
        <taxon>Bacteria</taxon>
        <taxon>Bacillati</taxon>
        <taxon>Actinomycetota</taxon>
        <taxon>Actinomycetes</taxon>
        <taxon>Streptosporangiales</taxon>
        <taxon>Thermomonosporaceae</taxon>
        <taxon>Actinomadura</taxon>
    </lineage>
</organism>